<keyword evidence="3" id="KW-1185">Reference proteome</keyword>
<dbReference type="EMBL" id="JABBFW010000006">
    <property type="protein sequence ID" value="NML15425.1"/>
    <property type="molecule type" value="Genomic_DNA"/>
</dbReference>
<proteinExistence type="predicted"/>
<reference evidence="2 3" key="1">
    <citation type="submission" date="2020-04" db="EMBL/GenBank/DDBJ databases">
        <title>Azohydromonas sp. isolated from soil.</title>
        <authorList>
            <person name="Dahal R.H."/>
        </authorList>
    </citation>
    <scope>NUCLEOTIDE SEQUENCE [LARGE SCALE GENOMIC DNA]</scope>
    <source>
        <strain evidence="2 3">G-1-1-14</strain>
    </source>
</reference>
<feature type="transmembrane region" description="Helical" evidence="1">
    <location>
        <begin position="185"/>
        <end position="205"/>
    </location>
</feature>
<sequence length="322" mass="32895">MEPSLTPFALATVLGAVALMGFAIQRGGTCTVAAVEEILRQRSTRRLRAMGEAALWVAGGLALAQALGWTRAMPAPQPPGLHTVLGAVLLGLGAWINGACVFGAIARLGSGQWAQAAVPAGFFLGCLGIQVLGAAPAVQPSAQSGGLPQAPLAAAFVLFAAWRLVRGLRGGGGRSLAARVWAPHAATAVIGLTFLLSWLMAGAWAYTDLLAALARRMAAQPALPLALLAALLGGALLGGWTAGRLRSEWPTPAQWARSLVGGALMAAGSLLIPGSNDALVLVGLPLFHPHAWLAFTVMCLSIAAAMRLAAGLRAPAARRGWQ</sequence>
<name>A0A848F9L6_9BURK</name>
<feature type="transmembrane region" description="Helical" evidence="1">
    <location>
        <begin position="225"/>
        <end position="243"/>
    </location>
</feature>
<evidence type="ECO:0000256" key="1">
    <source>
        <dbReference type="SAM" id="Phobius"/>
    </source>
</evidence>
<gene>
    <name evidence="2" type="ORF">HHL10_10580</name>
</gene>
<dbReference type="RefSeq" id="WP_169160335.1">
    <property type="nucleotide sequence ID" value="NZ_JABBFW010000006.1"/>
</dbReference>
<dbReference type="InterPro" id="IPR007272">
    <property type="entry name" value="Sulf_transp_TsuA/YedE"/>
</dbReference>
<accession>A0A848F9L6</accession>
<comment type="caution">
    <text evidence="2">The sequence shown here is derived from an EMBL/GenBank/DDBJ whole genome shotgun (WGS) entry which is preliminary data.</text>
</comment>
<keyword evidence="1" id="KW-1133">Transmembrane helix</keyword>
<dbReference type="Pfam" id="PF04143">
    <property type="entry name" value="Sulf_transp"/>
    <property type="match status" value="1"/>
</dbReference>
<feature type="transmembrane region" description="Helical" evidence="1">
    <location>
        <begin position="147"/>
        <end position="165"/>
    </location>
</feature>
<feature type="transmembrane region" description="Helical" evidence="1">
    <location>
        <begin position="292"/>
        <end position="310"/>
    </location>
</feature>
<feature type="transmembrane region" description="Helical" evidence="1">
    <location>
        <begin position="49"/>
        <end position="69"/>
    </location>
</feature>
<keyword evidence="1" id="KW-0812">Transmembrane</keyword>
<protein>
    <submittedName>
        <fullName evidence="2">YeeE/YedE family protein</fullName>
    </submittedName>
</protein>
<organism evidence="2 3">
    <name type="scientific">Azohydromonas caseinilytica</name>
    <dbReference type="NCBI Taxonomy" id="2728836"/>
    <lineage>
        <taxon>Bacteria</taxon>
        <taxon>Pseudomonadati</taxon>
        <taxon>Pseudomonadota</taxon>
        <taxon>Betaproteobacteria</taxon>
        <taxon>Burkholderiales</taxon>
        <taxon>Sphaerotilaceae</taxon>
        <taxon>Azohydromonas</taxon>
    </lineage>
</organism>
<feature type="transmembrane region" description="Helical" evidence="1">
    <location>
        <begin position="255"/>
        <end position="272"/>
    </location>
</feature>
<dbReference type="Proteomes" id="UP000574067">
    <property type="component" value="Unassembled WGS sequence"/>
</dbReference>
<dbReference type="AlphaFoldDB" id="A0A848F9L6"/>
<feature type="transmembrane region" description="Helical" evidence="1">
    <location>
        <begin position="6"/>
        <end position="24"/>
    </location>
</feature>
<evidence type="ECO:0000313" key="3">
    <source>
        <dbReference type="Proteomes" id="UP000574067"/>
    </source>
</evidence>
<feature type="transmembrane region" description="Helical" evidence="1">
    <location>
        <begin position="117"/>
        <end position="135"/>
    </location>
</feature>
<evidence type="ECO:0000313" key="2">
    <source>
        <dbReference type="EMBL" id="NML15425.1"/>
    </source>
</evidence>
<keyword evidence="1" id="KW-0472">Membrane</keyword>
<feature type="transmembrane region" description="Helical" evidence="1">
    <location>
        <begin position="81"/>
        <end position="105"/>
    </location>
</feature>